<dbReference type="Pfam" id="PF01546">
    <property type="entry name" value="Peptidase_M20"/>
    <property type="match status" value="1"/>
</dbReference>
<dbReference type="SUPFAM" id="SSF53187">
    <property type="entry name" value="Zn-dependent exopeptidases"/>
    <property type="match status" value="1"/>
</dbReference>
<proteinExistence type="predicted"/>
<dbReference type="STRING" id="1191523.MROS_0251"/>
<evidence type="ECO:0000256" key="1">
    <source>
        <dbReference type="ARBA" id="ARBA00022670"/>
    </source>
</evidence>
<dbReference type="OrthoDB" id="9761532at2"/>
<dbReference type="EMBL" id="CP003557">
    <property type="protein sequence ID" value="AFN73495.1"/>
    <property type="molecule type" value="Genomic_DNA"/>
</dbReference>
<dbReference type="NCBIfam" id="NF006579">
    <property type="entry name" value="PRK09104.1"/>
    <property type="match status" value="1"/>
</dbReference>
<dbReference type="PANTHER" id="PTHR43270">
    <property type="entry name" value="BETA-ALA-HIS DIPEPTIDASE"/>
    <property type="match status" value="1"/>
</dbReference>
<dbReference type="Gene3D" id="3.40.630.10">
    <property type="entry name" value="Zn peptidases"/>
    <property type="match status" value="1"/>
</dbReference>
<dbReference type="GO" id="GO:0008233">
    <property type="term" value="F:peptidase activity"/>
    <property type="evidence" value="ECO:0007669"/>
    <property type="project" value="UniProtKB-KW"/>
</dbReference>
<dbReference type="Pfam" id="PF07687">
    <property type="entry name" value="M20_dimer"/>
    <property type="match status" value="1"/>
</dbReference>
<dbReference type="CDD" id="cd05680">
    <property type="entry name" value="M20_dipept_like"/>
    <property type="match status" value="1"/>
</dbReference>
<organism evidence="5 6">
    <name type="scientific">Melioribacter roseus (strain DSM 23840 / JCM 17771 / VKM B-2668 / P3M-2)</name>
    <dbReference type="NCBI Taxonomy" id="1191523"/>
    <lineage>
        <taxon>Bacteria</taxon>
        <taxon>Pseudomonadati</taxon>
        <taxon>Ignavibacteriota</taxon>
        <taxon>Ignavibacteria</taxon>
        <taxon>Ignavibacteriales</taxon>
        <taxon>Melioribacteraceae</taxon>
        <taxon>Melioribacter</taxon>
    </lineage>
</organism>
<dbReference type="InterPro" id="IPR036264">
    <property type="entry name" value="Bact_exopeptidase_dim_dom"/>
</dbReference>
<name>I6Z2Z0_MELRP</name>
<dbReference type="KEGG" id="mro:MROS_0251"/>
<feature type="domain" description="Peptidase M20 dimerisation" evidence="4">
    <location>
        <begin position="193"/>
        <end position="353"/>
    </location>
</feature>
<evidence type="ECO:0000256" key="2">
    <source>
        <dbReference type="ARBA" id="ARBA00022723"/>
    </source>
</evidence>
<dbReference type="PANTHER" id="PTHR43270:SF12">
    <property type="entry name" value="SUCCINYL-DIAMINOPIMELATE DESUCCINYLASE"/>
    <property type="match status" value="1"/>
</dbReference>
<dbReference type="RefSeq" id="WP_014854932.1">
    <property type="nucleotide sequence ID" value="NC_018178.1"/>
</dbReference>
<dbReference type="SUPFAM" id="SSF55031">
    <property type="entry name" value="Bacterial exopeptidase dimerisation domain"/>
    <property type="match status" value="1"/>
</dbReference>
<dbReference type="Proteomes" id="UP000009011">
    <property type="component" value="Chromosome"/>
</dbReference>
<dbReference type="GO" id="GO:0006508">
    <property type="term" value="P:proteolysis"/>
    <property type="evidence" value="ECO:0007669"/>
    <property type="project" value="UniProtKB-KW"/>
</dbReference>
<dbReference type="Gene3D" id="3.30.70.360">
    <property type="match status" value="1"/>
</dbReference>
<keyword evidence="2" id="KW-0479">Metal-binding</keyword>
<sequence length="457" mass="50523">MENIIKHLNTNFDNSLEELKEYLRIPSISTSPEHSKDMVKCAEFLANKLRNIGLTNVEVFSTEKHPIVYGQWIGAPDKPTVLIYGHYDVQPVDPIEKWSFPPFEPKIEKGKLWGRGANDNKGQQFAHIKSVEAFFKNYGAPPVNVKFLIEGEEEIGSGSLSKFISKHKELLKCDAILISDTSMYAPGVPTITYGLRGLLYMEVEFSGPKADLHSGSFGGAVANPVNELAKMIAKLHDKNGRVTVPNFYKDVLRLSKAEKENFRRLKFSDAKFAKELGVKALAGEKGYTTLERLWVRPTLDCNGIVGGFTGEGAKTIIPSKASAKISMRLVPNQNPQKIAADFTKYVKSLAPEGIKVDVKMIHYGYPVVVPLEDKAVQTAAKAVSKAFGKKAVFTREGGSIPIVVEFMNQLKAPAILMGLGLDTDNIHSPNEHFELANLKKGMIASAYFLKEFSEMKG</sequence>
<dbReference type="eggNOG" id="COG0624">
    <property type="taxonomic scope" value="Bacteria"/>
</dbReference>
<dbReference type="InterPro" id="IPR002933">
    <property type="entry name" value="Peptidase_M20"/>
</dbReference>
<dbReference type="InterPro" id="IPR051458">
    <property type="entry name" value="Cyt/Met_Dipeptidase"/>
</dbReference>
<evidence type="ECO:0000259" key="4">
    <source>
        <dbReference type="Pfam" id="PF07687"/>
    </source>
</evidence>
<keyword evidence="3" id="KW-0378">Hydrolase</keyword>
<evidence type="ECO:0000256" key="3">
    <source>
        <dbReference type="ARBA" id="ARBA00022801"/>
    </source>
</evidence>
<dbReference type="NCBIfam" id="NF005914">
    <property type="entry name" value="PRK07907.1"/>
    <property type="match status" value="1"/>
</dbReference>
<dbReference type="PATRIC" id="fig|1191523.3.peg.257"/>
<accession>I6Z2Z0</accession>
<dbReference type="NCBIfam" id="NF006053">
    <property type="entry name" value="PRK08201.1"/>
    <property type="match status" value="1"/>
</dbReference>
<dbReference type="InterPro" id="IPR011650">
    <property type="entry name" value="Peptidase_M20_dimer"/>
</dbReference>
<reference evidence="5 6" key="1">
    <citation type="journal article" date="2013" name="PLoS ONE">
        <title>Genomic analysis of Melioribacter roseus, facultatively anaerobic organotrophic bacterium representing a novel deep lineage within Bacteriodetes/Chlorobi group.</title>
        <authorList>
            <person name="Kadnikov V.V."/>
            <person name="Mardanov A.V."/>
            <person name="Podosokorskaya O.A."/>
            <person name="Gavrilov S.N."/>
            <person name="Kublanov I.V."/>
            <person name="Beletsky A.V."/>
            <person name="Bonch-Osmolovskaya E.A."/>
            <person name="Ravin N.V."/>
        </authorList>
    </citation>
    <scope>NUCLEOTIDE SEQUENCE [LARGE SCALE GENOMIC DNA]</scope>
    <source>
        <strain evidence="6">JCM 17771 / P3M-2</strain>
    </source>
</reference>
<dbReference type="AlphaFoldDB" id="I6Z2Z0"/>
<keyword evidence="1" id="KW-0645">Protease</keyword>
<protein>
    <submittedName>
        <fullName evidence="5">Peptidase M20</fullName>
    </submittedName>
</protein>
<evidence type="ECO:0000313" key="5">
    <source>
        <dbReference type="EMBL" id="AFN73495.1"/>
    </source>
</evidence>
<keyword evidence="6" id="KW-1185">Reference proteome</keyword>
<evidence type="ECO:0000313" key="6">
    <source>
        <dbReference type="Proteomes" id="UP000009011"/>
    </source>
</evidence>
<gene>
    <name evidence="5" type="ordered locus">MROS_0251</name>
</gene>
<dbReference type="GO" id="GO:0046872">
    <property type="term" value="F:metal ion binding"/>
    <property type="evidence" value="ECO:0007669"/>
    <property type="project" value="UniProtKB-KW"/>
</dbReference>
<dbReference type="HOGENOM" id="CLU_029469_2_1_10"/>